<evidence type="ECO:0000256" key="1">
    <source>
        <dbReference type="SAM" id="SignalP"/>
    </source>
</evidence>
<dbReference type="SUPFAM" id="SSF51126">
    <property type="entry name" value="Pectin lyase-like"/>
    <property type="match status" value="2"/>
</dbReference>
<dbReference type="Pfam" id="PF13229">
    <property type="entry name" value="Beta_helix"/>
    <property type="match status" value="1"/>
</dbReference>
<dbReference type="InterPro" id="IPR039448">
    <property type="entry name" value="Beta_helix"/>
</dbReference>
<keyword evidence="4" id="KW-1185">Reference proteome</keyword>
<sequence length="575" mass="62579">MKFHPSNFTQLTLAIIVLFLSFSCNKDSDLLAEYVVENPQAFMVNDVVVTLANKPVVIKPLSNDTFEKPEEVIITAITPPKMGTAEVQEDNTVVYTPNTDETGTDDFDYTTTVTNPDNSVSTETGSISVTVTPTDKTSPITGENVYYVTATGKSSNKGATEAAAWNIQHAFATAKAGDVVYIKAGNYGSLNLTASNSGTADNPIKFIGYTATAGDLVSKNGSTFKYGDNLDSNKMPLLTGELSKTAITVQSSYVEIENIQITKYGTAIVSSGENVVLRNIIATQFGTQTDYNAYDGRGLMITGDNSLIENVFVLNATAEAIKLYGSNNSRVNYCEVRADNPSNPTDYYFLLTGGTHHSIIENSHAERTLGLRHGGHGFDMKDQAEYNIIRNCVAKYTSFEFNFAGVRYNTLEGCSLFGASTEPKDWHANLVIFNGANNNLIKDMLIQDTWSAISWADDDDGYVGPGGDRDEVSCGYDNTFDGITIKNTNRILNVGGGTNYAAAAKRNTFRNCDFSNFDSVAVTYYPTEDIKFENCKFSNGNKAITEAGGLYAPYSKANITFNNCTWVNNNFTPLN</sequence>
<dbReference type="Pfam" id="PF17963">
    <property type="entry name" value="Big_9"/>
    <property type="match status" value="1"/>
</dbReference>
<name>A0ABR7QL10_9FLAO</name>
<evidence type="ECO:0000259" key="2">
    <source>
        <dbReference type="Pfam" id="PF13229"/>
    </source>
</evidence>
<evidence type="ECO:0000313" key="4">
    <source>
        <dbReference type="Proteomes" id="UP000618952"/>
    </source>
</evidence>
<reference evidence="3 4" key="1">
    <citation type="submission" date="2020-08" db="EMBL/GenBank/DDBJ databases">
        <title>Arenibacter gaetbuli sp. nov., isolated from a sand dune.</title>
        <authorList>
            <person name="Park S."/>
            <person name="Yoon J.-H."/>
        </authorList>
    </citation>
    <scope>NUCLEOTIDE SEQUENCE [LARGE SCALE GENOMIC DNA]</scope>
    <source>
        <strain evidence="3 4">BSSL-BM3</strain>
    </source>
</reference>
<dbReference type="Gene3D" id="2.60.40.3440">
    <property type="match status" value="1"/>
</dbReference>
<feature type="chain" id="PRO_5046068797" evidence="1">
    <location>
        <begin position="27"/>
        <end position="575"/>
    </location>
</feature>
<dbReference type="InterPro" id="IPR012334">
    <property type="entry name" value="Pectin_lyas_fold"/>
</dbReference>
<feature type="domain" description="Right handed beta helix" evidence="2">
    <location>
        <begin position="432"/>
        <end position="570"/>
    </location>
</feature>
<comment type="caution">
    <text evidence="3">The sequence shown here is derived from an EMBL/GenBank/DDBJ whole genome shotgun (WGS) entry which is preliminary data.</text>
</comment>
<protein>
    <submittedName>
        <fullName evidence="3">Right-handed parallel beta-helix repeat-containing protein</fullName>
    </submittedName>
</protein>
<gene>
    <name evidence="3" type="ORF">H4O18_07725</name>
</gene>
<feature type="signal peptide" evidence="1">
    <location>
        <begin position="1"/>
        <end position="26"/>
    </location>
</feature>
<dbReference type="InterPro" id="IPR011050">
    <property type="entry name" value="Pectin_lyase_fold/virulence"/>
</dbReference>
<dbReference type="SMART" id="SM00710">
    <property type="entry name" value="PbH1"/>
    <property type="match status" value="6"/>
</dbReference>
<dbReference type="InterPro" id="IPR006626">
    <property type="entry name" value="PbH1"/>
</dbReference>
<dbReference type="Gene3D" id="2.160.20.10">
    <property type="entry name" value="Single-stranded right-handed beta-helix, Pectin lyase-like"/>
    <property type="match status" value="2"/>
</dbReference>
<dbReference type="EMBL" id="JACLHY010000005">
    <property type="protein sequence ID" value="MBC8767876.1"/>
    <property type="molecule type" value="Genomic_DNA"/>
</dbReference>
<accession>A0ABR7QL10</accession>
<evidence type="ECO:0000313" key="3">
    <source>
        <dbReference type="EMBL" id="MBC8767876.1"/>
    </source>
</evidence>
<dbReference type="RefSeq" id="WP_187583100.1">
    <property type="nucleotide sequence ID" value="NZ_JACLHY010000005.1"/>
</dbReference>
<organism evidence="3 4">
    <name type="scientific">Arenibacter arenosicollis</name>
    <dbReference type="NCBI Taxonomy" id="2762274"/>
    <lineage>
        <taxon>Bacteria</taxon>
        <taxon>Pseudomonadati</taxon>
        <taxon>Bacteroidota</taxon>
        <taxon>Flavobacteriia</taxon>
        <taxon>Flavobacteriales</taxon>
        <taxon>Flavobacteriaceae</taxon>
        <taxon>Arenibacter</taxon>
    </lineage>
</organism>
<keyword evidence="1" id="KW-0732">Signal</keyword>
<proteinExistence type="predicted"/>
<dbReference type="Proteomes" id="UP000618952">
    <property type="component" value="Unassembled WGS sequence"/>
</dbReference>
<dbReference type="PROSITE" id="PS51257">
    <property type="entry name" value="PROKAR_LIPOPROTEIN"/>
    <property type="match status" value="1"/>
</dbReference>